<accession>A0ABQ9MH95</accession>
<evidence type="ECO:0000256" key="3">
    <source>
        <dbReference type="SAM" id="MobiDB-lite"/>
    </source>
</evidence>
<dbReference type="Proteomes" id="UP001174677">
    <property type="component" value="Chromosome 6"/>
</dbReference>
<evidence type="ECO:0000256" key="1">
    <source>
        <dbReference type="ARBA" id="ARBA00004123"/>
    </source>
</evidence>
<feature type="domain" description="Mediator complex subunit 15 KIX" evidence="4">
    <location>
        <begin position="109"/>
        <end position="180"/>
    </location>
</feature>
<comment type="caution">
    <text evidence="5">The sequence shown here is derived from an EMBL/GenBank/DDBJ whole genome shotgun (WGS) entry which is preliminary data.</text>
</comment>
<evidence type="ECO:0000313" key="5">
    <source>
        <dbReference type="EMBL" id="KAJ9178980.1"/>
    </source>
</evidence>
<dbReference type="EMBL" id="JARPOI010000006">
    <property type="protein sequence ID" value="KAJ9178980.1"/>
    <property type="molecule type" value="Genomic_DNA"/>
</dbReference>
<feature type="region of interest" description="Disordered" evidence="3">
    <location>
        <begin position="22"/>
        <end position="67"/>
    </location>
</feature>
<proteinExistence type="predicted"/>
<gene>
    <name evidence="5" type="ORF">P3X46_010815</name>
</gene>
<dbReference type="Pfam" id="PF16987">
    <property type="entry name" value="KIX_2"/>
    <property type="match status" value="2"/>
</dbReference>
<organism evidence="5 6">
    <name type="scientific">Hevea brasiliensis</name>
    <name type="common">Para rubber tree</name>
    <name type="synonym">Siphonia brasiliensis</name>
    <dbReference type="NCBI Taxonomy" id="3981"/>
    <lineage>
        <taxon>Eukaryota</taxon>
        <taxon>Viridiplantae</taxon>
        <taxon>Streptophyta</taxon>
        <taxon>Embryophyta</taxon>
        <taxon>Tracheophyta</taxon>
        <taxon>Spermatophyta</taxon>
        <taxon>Magnoliopsida</taxon>
        <taxon>eudicotyledons</taxon>
        <taxon>Gunneridae</taxon>
        <taxon>Pentapetalae</taxon>
        <taxon>rosids</taxon>
        <taxon>fabids</taxon>
        <taxon>Malpighiales</taxon>
        <taxon>Euphorbiaceae</taxon>
        <taxon>Crotonoideae</taxon>
        <taxon>Micrandreae</taxon>
        <taxon>Hevea</taxon>
    </lineage>
</organism>
<evidence type="ECO:0000256" key="2">
    <source>
        <dbReference type="ARBA" id="ARBA00023242"/>
    </source>
</evidence>
<comment type="subcellular location">
    <subcellularLocation>
        <location evidence="1">Nucleus</location>
    </subcellularLocation>
</comment>
<sequence>MANYNPDFNNTFLFPSTSIAYSPFSSSSSSSLPSYYPSSPSETSASQSSSSLPLLPSQPSSSSVHPYAAAAPAPVSSAASADDGAFGATNIAKSPQDIAPGAEPDIDLRDWRVHLQPDSRQRIVDKIAKTLKRHLPFSSEEGLLERKKIAVRFEEEIYDAATSQSDYLRKTSLKMLKMDMETIAQDDVANSAQSNSSVCSNELQVQENLMDSSNSRYTAPGGEPAIDMCDWRVHLQHDSRQNIVNRIIGTLKRHLPFSGEEGLLELKKIAERFEEKIYVSAISQSDYLRKISLKMLTMESKAEKQRSN</sequence>
<dbReference type="InterPro" id="IPR044661">
    <property type="entry name" value="MED15a/b/c-like"/>
</dbReference>
<dbReference type="PANTHER" id="PTHR33137:SF4">
    <property type="entry name" value="MEDIATOR OF RNA POLYMERASE II TRANSCRIPTION SUBUNIT 15A-RELATED"/>
    <property type="match status" value="1"/>
</dbReference>
<dbReference type="InterPro" id="IPR036529">
    <property type="entry name" value="KIX_dom_sf"/>
</dbReference>
<dbReference type="PANTHER" id="PTHR33137">
    <property type="entry name" value="MEDIATOR OF RNA POLYMERASE II TRANSCRIPTION SUBUNIT 15A-RELATED"/>
    <property type="match status" value="1"/>
</dbReference>
<dbReference type="InterPro" id="IPR036546">
    <property type="entry name" value="MED15_KIX"/>
</dbReference>
<evidence type="ECO:0000259" key="4">
    <source>
        <dbReference type="Pfam" id="PF16987"/>
    </source>
</evidence>
<name>A0ABQ9MH95_HEVBR</name>
<keyword evidence="2" id="KW-0539">Nucleus</keyword>
<dbReference type="SUPFAM" id="SSF47040">
    <property type="entry name" value="Kix domain of CBP (creb binding protein)"/>
    <property type="match status" value="2"/>
</dbReference>
<feature type="domain" description="Mediator complex subunit 15 KIX" evidence="4">
    <location>
        <begin position="229"/>
        <end position="307"/>
    </location>
</feature>
<keyword evidence="6" id="KW-1185">Reference proteome</keyword>
<dbReference type="Gene3D" id="1.10.246.20">
    <property type="entry name" value="Coactivator CBP, KIX domain"/>
    <property type="match status" value="2"/>
</dbReference>
<protein>
    <recommendedName>
        <fullName evidence="4">Mediator complex subunit 15 KIX domain-containing protein</fullName>
    </recommendedName>
</protein>
<reference evidence="5" key="1">
    <citation type="journal article" date="2023" name="Plant Biotechnol. J.">
        <title>Chromosome-level wild Hevea brasiliensis genome provides new tools for genomic-assisted breeding and valuable loci to elevate rubber yield.</title>
        <authorList>
            <person name="Cheng H."/>
            <person name="Song X."/>
            <person name="Hu Y."/>
            <person name="Wu T."/>
            <person name="Yang Q."/>
            <person name="An Z."/>
            <person name="Feng S."/>
            <person name="Deng Z."/>
            <person name="Wu W."/>
            <person name="Zeng X."/>
            <person name="Tu M."/>
            <person name="Wang X."/>
            <person name="Huang H."/>
        </authorList>
    </citation>
    <scope>NUCLEOTIDE SEQUENCE</scope>
    <source>
        <strain evidence="5">MT/VB/25A 57/8</strain>
    </source>
</reference>
<evidence type="ECO:0000313" key="6">
    <source>
        <dbReference type="Proteomes" id="UP001174677"/>
    </source>
</evidence>